<dbReference type="Gene3D" id="3.40.50.720">
    <property type="entry name" value="NAD(P)-binding Rossmann-like Domain"/>
    <property type="match status" value="1"/>
</dbReference>
<gene>
    <name evidence="2" type="ORF">VTL71DRAFT_6575</name>
</gene>
<evidence type="ECO:0000313" key="2">
    <source>
        <dbReference type="EMBL" id="KAL2062309.1"/>
    </source>
</evidence>
<proteinExistence type="predicted"/>
<organism evidence="2 3">
    <name type="scientific">Oculimacula yallundae</name>
    <dbReference type="NCBI Taxonomy" id="86028"/>
    <lineage>
        <taxon>Eukaryota</taxon>
        <taxon>Fungi</taxon>
        <taxon>Dikarya</taxon>
        <taxon>Ascomycota</taxon>
        <taxon>Pezizomycotina</taxon>
        <taxon>Leotiomycetes</taxon>
        <taxon>Helotiales</taxon>
        <taxon>Ploettnerulaceae</taxon>
        <taxon>Oculimacula</taxon>
    </lineage>
</organism>
<keyword evidence="3" id="KW-1185">Reference proteome</keyword>
<sequence>MGFITSVLYSQLFVTLPIPAEDFSGQTCIVTGSNTGLGLEAARHLSRLNTSLLMLAVRNQAKGEAAKKDILASTKRADTLPRLDVVLEYAGIMTKYFKNVEGFESTITTNVIGTLLLALGLLPTLKQSALENNTQARLSIVASELHFIAKFPERNSKDFLKALNDEKSDMSMERYMVSKLIEVLCVHELASLLSKNSNSLSPPVIINCMTPGACKSDFHRENSAIESIIQSILDALFARTTEAGSRTLVAGVAAGTESHSQYMADCLVATTAGTSLESTGPSVAKHSAWLIAECLMCSRIEGGFAFLWLRRSCSEKFTRVLSTKFT</sequence>
<dbReference type="EMBL" id="JAZHXI010000017">
    <property type="protein sequence ID" value="KAL2062309.1"/>
    <property type="molecule type" value="Genomic_DNA"/>
</dbReference>
<dbReference type="PRINTS" id="PR00081">
    <property type="entry name" value="GDHRDH"/>
</dbReference>
<dbReference type="PANTHER" id="PTHR43157:SF31">
    <property type="entry name" value="PHOSPHATIDYLINOSITOL-GLYCAN BIOSYNTHESIS CLASS F PROTEIN"/>
    <property type="match status" value="1"/>
</dbReference>
<dbReference type="InterPro" id="IPR036291">
    <property type="entry name" value="NAD(P)-bd_dom_sf"/>
</dbReference>
<name>A0ABR4BXA9_9HELO</name>
<dbReference type="InterPro" id="IPR002347">
    <property type="entry name" value="SDR_fam"/>
</dbReference>
<protein>
    <recommendedName>
        <fullName evidence="4">Short-chain dehydrogenase/reductase</fullName>
    </recommendedName>
</protein>
<dbReference type="PANTHER" id="PTHR43157">
    <property type="entry name" value="PHOSPHATIDYLINOSITOL-GLYCAN BIOSYNTHESIS CLASS F PROTEIN-RELATED"/>
    <property type="match status" value="1"/>
</dbReference>
<dbReference type="SUPFAM" id="SSF51735">
    <property type="entry name" value="NAD(P)-binding Rossmann-fold domains"/>
    <property type="match status" value="1"/>
</dbReference>
<dbReference type="Proteomes" id="UP001595075">
    <property type="component" value="Unassembled WGS sequence"/>
</dbReference>
<keyword evidence="1" id="KW-0560">Oxidoreductase</keyword>
<comment type="caution">
    <text evidence="2">The sequence shown here is derived from an EMBL/GenBank/DDBJ whole genome shotgun (WGS) entry which is preliminary data.</text>
</comment>
<evidence type="ECO:0000313" key="3">
    <source>
        <dbReference type="Proteomes" id="UP001595075"/>
    </source>
</evidence>
<evidence type="ECO:0000256" key="1">
    <source>
        <dbReference type="ARBA" id="ARBA00023002"/>
    </source>
</evidence>
<evidence type="ECO:0008006" key="4">
    <source>
        <dbReference type="Google" id="ProtNLM"/>
    </source>
</evidence>
<reference evidence="2 3" key="1">
    <citation type="journal article" date="2024" name="Commun. Biol.">
        <title>Comparative genomic analysis of thermophilic fungi reveals convergent evolutionary adaptations and gene losses.</title>
        <authorList>
            <person name="Steindorff A.S."/>
            <person name="Aguilar-Pontes M.V."/>
            <person name="Robinson A.J."/>
            <person name="Andreopoulos B."/>
            <person name="LaButti K."/>
            <person name="Kuo A."/>
            <person name="Mondo S."/>
            <person name="Riley R."/>
            <person name="Otillar R."/>
            <person name="Haridas S."/>
            <person name="Lipzen A."/>
            <person name="Grimwood J."/>
            <person name="Schmutz J."/>
            <person name="Clum A."/>
            <person name="Reid I.D."/>
            <person name="Moisan M.C."/>
            <person name="Butler G."/>
            <person name="Nguyen T.T.M."/>
            <person name="Dewar K."/>
            <person name="Conant G."/>
            <person name="Drula E."/>
            <person name="Henrissat B."/>
            <person name="Hansel C."/>
            <person name="Singer S."/>
            <person name="Hutchinson M.I."/>
            <person name="de Vries R.P."/>
            <person name="Natvig D.O."/>
            <person name="Powell A.J."/>
            <person name="Tsang A."/>
            <person name="Grigoriev I.V."/>
        </authorList>
    </citation>
    <scope>NUCLEOTIDE SEQUENCE [LARGE SCALE GENOMIC DNA]</scope>
    <source>
        <strain evidence="2 3">CBS 494.80</strain>
    </source>
</reference>
<accession>A0ABR4BXA9</accession>